<dbReference type="GO" id="GO:0016020">
    <property type="term" value="C:membrane"/>
    <property type="evidence" value="ECO:0007669"/>
    <property type="project" value="InterPro"/>
</dbReference>
<dbReference type="AlphaFoldDB" id="A0A1F5FJI9"/>
<keyword evidence="1" id="KW-0812">Transmembrane</keyword>
<dbReference type="SUPFAM" id="SSF103481">
    <property type="entry name" value="Multidrug resistance efflux transporter EmrE"/>
    <property type="match status" value="1"/>
</dbReference>
<keyword evidence="1" id="KW-1133">Transmembrane helix</keyword>
<dbReference type="InterPro" id="IPR000620">
    <property type="entry name" value="EamA_dom"/>
</dbReference>
<comment type="caution">
    <text evidence="3">The sequence shown here is derived from an EMBL/GenBank/DDBJ whole genome shotgun (WGS) entry which is preliminary data.</text>
</comment>
<organism evidence="3 4">
    <name type="scientific">Candidatus Collierbacteria bacterium RIFOXYB1_FULL_49_13</name>
    <dbReference type="NCBI Taxonomy" id="1817728"/>
    <lineage>
        <taxon>Bacteria</taxon>
        <taxon>Candidatus Collieribacteriota</taxon>
    </lineage>
</organism>
<proteinExistence type="predicted"/>
<feature type="transmembrane region" description="Helical" evidence="1">
    <location>
        <begin position="25"/>
        <end position="43"/>
    </location>
</feature>
<evidence type="ECO:0000259" key="2">
    <source>
        <dbReference type="Pfam" id="PF00892"/>
    </source>
</evidence>
<dbReference type="Pfam" id="PF00892">
    <property type="entry name" value="EamA"/>
    <property type="match status" value="1"/>
</dbReference>
<name>A0A1F5FJI9_9BACT</name>
<evidence type="ECO:0000313" key="4">
    <source>
        <dbReference type="Proteomes" id="UP000176682"/>
    </source>
</evidence>
<dbReference type="EMBL" id="MFAM01000008">
    <property type="protein sequence ID" value="OGD79818.1"/>
    <property type="molecule type" value="Genomic_DNA"/>
</dbReference>
<dbReference type="Proteomes" id="UP000176682">
    <property type="component" value="Unassembled WGS sequence"/>
</dbReference>
<feature type="transmembrane region" description="Helical" evidence="1">
    <location>
        <begin position="55"/>
        <end position="78"/>
    </location>
</feature>
<feature type="transmembrane region" description="Helical" evidence="1">
    <location>
        <begin position="90"/>
        <end position="108"/>
    </location>
</feature>
<accession>A0A1F5FJI9</accession>
<dbReference type="InterPro" id="IPR037185">
    <property type="entry name" value="EmrE-like"/>
</dbReference>
<sequence>MIFLGIIITSTDFSDLKRSFSRANLSNGVPEALLAMVLMGSWFPLWDRFVAEKEWLFWLVVLKLVMGGVLCGYFYLTSKGEKLLGGYRQVIWILIPVAVLDAAAYWGTTWGYSATANTTSLITLIANAYSVPTIILAYFLLKERVNRTQAVGIACILGGIVVSSL</sequence>
<keyword evidence="1" id="KW-0472">Membrane</keyword>
<evidence type="ECO:0000256" key="1">
    <source>
        <dbReference type="SAM" id="Phobius"/>
    </source>
</evidence>
<feature type="transmembrane region" description="Helical" evidence="1">
    <location>
        <begin position="120"/>
        <end position="141"/>
    </location>
</feature>
<reference evidence="3 4" key="1">
    <citation type="journal article" date="2016" name="Nat. Commun.">
        <title>Thousands of microbial genomes shed light on interconnected biogeochemical processes in an aquifer system.</title>
        <authorList>
            <person name="Anantharaman K."/>
            <person name="Brown C.T."/>
            <person name="Hug L.A."/>
            <person name="Sharon I."/>
            <person name="Castelle C.J."/>
            <person name="Probst A.J."/>
            <person name="Thomas B.C."/>
            <person name="Singh A."/>
            <person name="Wilkins M.J."/>
            <person name="Karaoz U."/>
            <person name="Brodie E.L."/>
            <person name="Williams K.H."/>
            <person name="Hubbard S.S."/>
            <person name="Banfield J.F."/>
        </authorList>
    </citation>
    <scope>NUCLEOTIDE SEQUENCE [LARGE SCALE GENOMIC DNA]</scope>
</reference>
<evidence type="ECO:0000313" key="3">
    <source>
        <dbReference type="EMBL" id="OGD79818.1"/>
    </source>
</evidence>
<protein>
    <recommendedName>
        <fullName evidence="2">EamA domain-containing protein</fullName>
    </recommendedName>
</protein>
<feature type="domain" description="EamA" evidence="2">
    <location>
        <begin position="32"/>
        <end position="164"/>
    </location>
</feature>
<gene>
    <name evidence="3" type="ORF">A2368_01265</name>
</gene>